<evidence type="ECO:0000313" key="1">
    <source>
        <dbReference type="EMBL" id="STT85254.1"/>
    </source>
</evidence>
<accession>A0A377XTG5</accession>
<gene>
    <name evidence="1" type="ORF">NCTC5047_06336</name>
</gene>
<dbReference type="AlphaFoldDB" id="A0A377XTG5"/>
<proteinExistence type="predicted"/>
<organism evidence="1 2">
    <name type="scientific">Klebsiella pneumoniae</name>
    <dbReference type="NCBI Taxonomy" id="573"/>
    <lineage>
        <taxon>Bacteria</taxon>
        <taxon>Pseudomonadati</taxon>
        <taxon>Pseudomonadota</taxon>
        <taxon>Gammaproteobacteria</taxon>
        <taxon>Enterobacterales</taxon>
        <taxon>Enterobacteriaceae</taxon>
        <taxon>Klebsiella/Raoultella group</taxon>
        <taxon>Klebsiella</taxon>
        <taxon>Klebsiella pneumoniae complex</taxon>
    </lineage>
</organism>
<name>A0A377XTG5_KLEPN</name>
<dbReference type="Proteomes" id="UP000254340">
    <property type="component" value="Unassembled WGS sequence"/>
</dbReference>
<sequence length="86" mass="9753">MRSLKRIAGGEDQHPAGFIFSRRNAGEKMQPVFIRQAEIQHDQAVMIAGQRLARLRGAVETPSHTYPSLCIARIKPLQQQRIVFND</sequence>
<reference evidence="1 2" key="1">
    <citation type="submission" date="2018-06" db="EMBL/GenBank/DDBJ databases">
        <authorList>
            <consortium name="Pathogen Informatics"/>
            <person name="Doyle S."/>
        </authorList>
    </citation>
    <scope>NUCLEOTIDE SEQUENCE [LARGE SCALE GENOMIC DNA]</scope>
    <source>
        <strain evidence="1 2">NCTC5047</strain>
    </source>
</reference>
<evidence type="ECO:0000313" key="2">
    <source>
        <dbReference type="Proteomes" id="UP000254340"/>
    </source>
</evidence>
<dbReference type="EMBL" id="UGLH01000006">
    <property type="protein sequence ID" value="STT85254.1"/>
    <property type="molecule type" value="Genomic_DNA"/>
</dbReference>
<protein>
    <submittedName>
        <fullName evidence="1">Uncharacterized protein</fullName>
    </submittedName>
</protein>